<evidence type="ECO:0000256" key="2">
    <source>
        <dbReference type="SAM" id="SignalP"/>
    </source>
</evidence>
<dbReference type="AlphaFoldDB" id="A0A3S1CV75"/>
<evidence type="ECO:0000313" key="4">
    <source>
        <dbReference type="Proteomes" id="UP000271624"/>
    </source>
</evidence>
<dbReference type="OrthoDB" id="454223at2"/>
<reference evidence="3" key="2">
    <citation type="journal article" date="2019" name="Genome Biol. Evol.">
        <title>Day and night: Metabolic profiles and evolutionary relationships of six axenic non-marine cyanobacteria.</title>
        <authorList>
            <person name="Will S.E."/>
            <person name="Henke P."/>
            <person name="Boedeker C."/>
            <person name="Huang S."/>
            <person name="Brinkmann H."/>
            <person name="Rohde M."/>
            <person name="Jarek M."/>
            <person name="Friedl T."/>
            <person name="Seufert S."/>
            <person name="Schumacher M."/>
            <person name="Overmann J."/>
            <person name="Neumann-Schaal M."/>
            <person name="Petersen J."/>
        </authorList>
    </citation>
    <scope>NUCLEOTIDE SEQUENCE [LARGE SCALE GENOMIC DNA]</scope>
    <source>
        <strain evidence="3">PCC 7102</strain>
    </source>
</reference>
<accession>A0A3S1CV75</accession>
<comment type="caution">
    <text evidence="3">The sequence shown here is derived from an EMBL/GenBank/DDBJ whole genome shotgun (WGS) entry which is preliminary data.</text>
</comment>
<keyword evidence="1" id="KW-1133">Transmembrane helix</keyword>
<dbReference type="RefSeq" id="WP_127078513.1">
    <property type="nucleotide sequence ID" value="NZ_RSCL01000001.1"/>
</dbReference>
<feature type="transmembrane region" description="Helical" evidence="1">
    <location>
        <begin position="251"/>
        <end position="269"/>
    </location>
</feature>
<evidence type="ECO:0000313" key="3">
    <source>
        <dbReference type="EMBL" id="RUT10004.1"/>
    </source>
</evidence>
<gene>
    <name evidence="3" type="ORF">DSM106972_004990</name>
</gene>
<proteinExistence type="predicted"/>
<keyword evidence="1" id="KW-0812">Transmembrane</keyword>
<dbReference type="Proteomes" id="UP000271624">
    <property type="component" value="Unassembled WGS sequence"/>
</dbReference>
<name>A0A3S1CV75_9CYAN</name>
<feature type="chain" id="PRO_5030083031" description="PEP-CTERM protein-sorting domain-containing protein" evidence="2">
    <location>
        <begin position="31"/>
        <end position="278"/>
    </location>
</feature>
<evidence type="ECO:0000256" key="1">
    <source>
        <dbReference type="SAM" id="Phobius"/>
    </source>
</evidence>
<organism evidence="3 4">
    <name type="scientific">Dulcicalothrix desertica PCC 7102</name>
    <dbReference type="NCBI Taxonomy" id="232991"/>
    <lineage>
        <taxon>Bacteria</taxon>
        <taxon>Bacillati</taxon>
        <taxon>Cyanobacteriota</taxon>
        <taxon>Cyanophyceae</taxon>
        <taxon>Nostocales</taxon>
        <taxon>Calotrichaceae</taxon>
        <taxon>Dulcicalothrix</taxon>
    </lineage>
</organism>
<sequence length="278" mass="29643">MQRYLGLVKHFLLIATPAIATLIASVPAQAATLASSEAKFQLENFSINPKDIFTDVGAFTETISPSGIGGATADASAEANFEIFDNPRQTSANNTSFSKVIGERADDIAVAESIAGVIGYNFLVPKGATFSFDYSGFLELLTSIDNPVEESAVSEGLVSLMLYDEKDGSLLDSISLKGKIATPNNGDFITYKNAGNFSIANAFTQNSFGGVKEFARTDVNGRYSRMFASETSLRLVEFKSNRAAVAVPENTSSIGLVMVGGAMIIVAKIKRRSMLKNL</sequence>
<feature type="signal peptide" evidence="2">
    <location>
        <begin position="1"/>
        <end position="30"/>
    </location>
</feature>
<reference evidence="3" key="1">
    <citation type="submission" date="2018-12" db="EMBL/GenBank/DDBJ databases">
        <authorList>
            <person name="Will S."/>
            <person name="Neumann-Schaal M."/>
            <person name="Henke P."/>
        </authorList>
    </citation>
    <scope>NUCLEOTIDE SEQUENCE</scope>
    <source>
        <strain evidence="3">PCC 7102</strain>
    </source>
</reference>
<keyword evidence="1" id="KW-0472">Membrane</keyword>
<dbReference type="EMBL" id="RSCL01000001">
    <property type="protein sequence ID" value="RUT10004.1"/>
    <property type="molecule type" value="Genomic_DNA"/>
</dbReference>
<keyword evidence="2" id="KW-0732">Signal</keyword>
<keyword evidence="4" id="KW-1185">Reference proteome</keyword>
<protein>
    <recommendedName>
        <fullName evidence="5">PEP-CTERM protein-sorting domain-containing protein</fullName>
    </recommendedName>
</protein>
<evidence type="ECO:0008006" key="5">
    <source>
        <dbReference type="Google" id="ProtNLM"/>
    </source>
</evidence>